<evidence type="ECO:0000256" key="1">
    <source>
        <dbReference type="SAM" id="MobiDB-lite"/>
    </source>
</evidence>
<feature type="region of interest" description="Disordered" evidence="1">
    <location>
        <begin position="46"/>
        <end position="108"/>
    </location>
</feature>
<protein>
    <submittedName>
        <fullName evidence="2">Uncharacterized protein</fullName>
    </submittedName>
</protein>
<feature type="compositionally biased region" description="Basic and acidic residues" evidence="1">
    <location>
        <begin position="62"/>
        <end position="75"/>
    </location>
</feature>
<reference evidence="2" key="1">
    <citation type="journal article" date="2008" name="Nature">
        <title>The amphioxus genome and the evolution of the chordate karyotype.</title>
        <authorList>
            <consortium name="US DOE Joint Genome Institute (JGI-PGF)"/>
            <person name="Putnam N.H."/>
            <person name="Butts T."/>
            <person name="Ferrier D.E.K."/>
            <person name="Furlong R.F."/>
            <person name="Hellsten U."/>
            <person name="Kawashima T."/>
            <person name="Robinson-Rechavi M."/>
            <person name="Shoguchi E."/>
            <person name="Terry A."/>
            <person name="Yu J.-K."/>
            <person name="Benito-Gutierrez E.L."/>
            <person name="Dubchak I."/>
            <person name="Garcia-Fernandez J."/>
            <person name="Gibson-Brown J.J."/>
            <person name="Grigoriev I.V."/>
            <person name="Horton A.C."/>
            <person name="de Jong P.J."/>
            <person name="Jurka J."/>
            <person name="Kapitonov V.V."/>
            <person name="Kohara Y."/>
            <person name="Kuroki Y."/>
            <person name="Lindquist E."/>
            <person name="Lucas S."/>
            <person name="Osoegawa K."/>
            <person name="Pennacchio L.A."/>
            <person name="Salamov A.A."/>
            <person name="Satou Y."/>
            <person name="Sauka-Spengler T."/>
            <person name="Schmutz J."/>
            <person name="Shin-I T."/>
            <person name="Toyoda A."/>
            <person name="Bronner-Fraser M."/>
            <person name="Fujiyama A."/>
            <person name="Holland L.Z."/>
            <person name="Holland P.W.H."/>
            <person name="Satoh N."/>
            <person name="Rokhsar D.S."/>
        </authorList>
    </citation>
    <scope>NUCLEOTIDE SEQUENCE [LARGE SCALE GENOMIC DNA]</scope>
    <source>
        <strain evidence="2">S238N-H82</strain>
        <tissue evidence="2">Testes</tissue>
    </source>
</reference>
<gene>
    <name evidence="2" type="ORF">BRAFLDRAFT_80352</name>
</gene>
<dbReference type="AlphaFoldDB" id="C3YJR3"/>
<feature type="compositionally biased region" description="Basic and acidic residues" evidence="1">
    <location>
        <begin position="82"/>
        <end position="108"/>
    </location>
</feature>
<dbReference type="EMBL" id="GG666520">
    <property type="protein sequence ID" value="EEN59370.1"/>
    <property type="molecule type" value="Genomic_DNA"/>
</dbReference>
<evidence type="ECO:0000313" key="2">
    <source>
        <dbReference type="EMBL" id="EEN59370.1"/>
    </source>
</evidence>
<proteinExistence type="predicted"/>
<name>C3YJR3_BRAFL</name>
<feature type="region of interest" description="Disordered" evidence="1">
    <location>
        <begin position="1"/>
        <end position="25"/>
    </location>
</feature>
<organism>
    <name type="scientific">Branchiostoma floridae</name>
    <name type="common">Florida lancelet</name>
    <name type="synonym">Amphioxus</name>
    <dbReference type="NCBI Taxonomy" id="7739"/>
    <lineage>
        <taxon>Eukaryota</taxon>
        <taxon>Metazoa</taxon>
        <taxon>Chordata</taxon>
        <taxon>Cephalochordata</taxon>
        <taxon>Leptocardii</taxon>
        <taxon>Amphioxiformes</taxon>
        <taxon>Branchiostomatidae</taxon>
        <taxon>Branchiostoma</taxon>
    </lineage>
</organism>
<accession>C3YJR3</accession>
<sequence length="108" mass="11589">MVLVHTSPPHPSGSQQNCFRPDMPYKTGHAEWSGLDLGSSSGRASLSLPGCMRNEETTSTEEANKCPRDVSDETHTAVGPVKMRDKALSTAEDVRTASTEIKKTSGDV</sequence>
<dbReference type="InParanoid" id="C3YJR3"/>